<dbReference type="InterPro" id="IPR041464">
    <property type="entry name" value="TubC_N"/>
</dbReference>
<organism evidence="2 3">
    <name type="scientific">Rhodopirellula halodulae</name>
    <dbReference type="NCBI Taxonomy" id="2894198"/>
    <lineage>
        <taxon>Bacteria</taxon>
        <taxon>Pseudomonadati</taxon>
        <taxon>Planctomycetota</taxon>
        <taxon>Planctomycetia</taxon>
        <taxon>Pirellulales</taxon>
        <taxon>Pirellulaceae</taxon>
        <taxon>Rhodopirellula</taxon>
    </lineage>
</organism>
<dbReference type="InterPro" id="IPR044894">
    <property type="entry name" value="TubC_N_sf"/>
</dbReference>
<proteinExistence type="predicted"/>
<feature type="domain" description="TubC N-terminal docking" evidence="1">
    <location>
        <begin position="5"/>
        <end position="53"/>
    </location>
</feature>
<dbReference type="Proteomes" id="UP001430306">
    <property type="component" value="Unassembled WGS sequence"/>
</dbReference>
<evidence type="ECO:0000313" key="2">
    <source>
        <dbReference type="EMBL" id="MCC9640819.1"/>
    </source>
</evidence>
<accession>A0ABS8NB88</accession>
<gene>
    <name evidence="2" type="ORF">LOC71_00915</name>
</gene>
<protein>
    <recommendedName>
        <fullName evidence="1">TubC N-terminal docking domain-containing protein</fullName>
    </recommendedName>
</protein>
<dbReference type="Gene3D" id="1.10.10.1830">
    <property type="entry name" value="Non-ribosomal peptide synthase, adenylation domain"/>
    <property type="match status" value="1"/>
</dbReference>
<dbReference type="Pfam" id="PF18563">
    <property type="entry name" value="TubC_N"/>
    <property type="match status" value="1"/>
</dbReference>
<reference evidence="2" key="1">
    <citation type="submission" date="2021-11" db="EMBL/GenBank/DDBJ databases">
        <title>Genome sequence.</title>
        <authorList>
            <person name="Sun Q."/>
        </authorList>
    </citation>
    <scope>NUCLEOTIDE SEQUENCE</scope>
    <source>
        <strain evidence="2">JC740</strain>
    </source>
</reference>
<dbReference type="EMBL" id="JAJKFW010000003">
    <property type="protein sequence ID" value="MCC9640819.1"/>
    <property type="molecule type" value="Genomic_DNA"/>
</dbReference>
<comment type="caution">
    <text evidence="2">The sequence shown here is derived from an EMBL/GenBank/DDBJ whole genome shotgun (WGS) entry which is preliminary data.</text>
</comment>
<dbReference type="RefSeq" id="WP_230270504.1">
    <property type="nucleotide sequence ID" value="NZ_JAJKFW010000003.1"/>
</dbReference>
<keyword evidence="3" id="KW-1185">Reference proteome</keyword>
<name>A0ABS8NB88_9BACT</name>
<evidence type="ECO:0000259" key="1">
    <source>
        <dbReference type="Pfam" id="PF18563"/>
    </source>
</evidence>
<evidence type="ECO:0000313" key="3">
    <source>
        <dbReference type="Proteomes" id="UP001430306"/>
    </source>
</evidence>
<sequence length="124" mass="13633">MTPDTLLAGFSARGINVTLVGDDIKLRARDGILTDDDVIVLRDSKSDVLRWLRVAEGLPVDDDAAELLSLDEVDPSEIPMCESCGRLNDVQTGDSKWHCSQCDPSAESRRQLASRLIRSAHSIR</sequence>